<evidence type="ECO:0000313" key="1">
    <source>
        <dbReference type="EMBL" id="KIM65813.1"/>
    </source>
</evidence>
<dbReference type="Proteomes" id="UP000053989">
    <property type="component" value="Unassembled WGS sequence"/>
</dbReference>
<dbReference type="AlphaFoldDB" id="A0A0C2ZWG9"/>
<sequence>MTCKIGLKSQEQLPTLCKLLRRVYIQPWSQRYVEECKCRTIPRQPTSMSTWTVG</sequence>
<dbReference type="EMBL" id="KN822020">
    <property type="protein sequence ID" value="KIM65813.1"/>
    <property type="molecule type" value="Genomic_DNA"/>
</dbReference>
<reference evidence="1 2" key="1">
    <citation type="submission" date="2014-04" db="EMBL/GenBank/DDBJ databases">
        <authorList>
            <consortium name="DOE Joint Genome Institute"/>
            <person name="Kuo A."/>
            <person name="Kohler A."/>
            <person name="Nagy L.G."/>
            <person name="Floudas D."/>
            <person name="Copeland A."/>
            <person name="Barry K.W."/>
            <person name="Cichocki N."/>
            <person name="Veneault-Fourrey C."/>
            <person name="LaButti K."/>
            <person name="Lindquist E.A."/>
            <person name="Lipzen A."/>
            <person name="Lundell T."/>
            <person name="Morin E."/>
            <person name="Murat C."/>
            <person name="Sun H."/>
            <person name="Tunlid A."/>
            <person name="Henrissat B."/>
            <person name="Grigoriev I.V."/>
            <person name="Hibbett D.S."/>
            <person name="Martin F."/>
            <person name="Nordberg H.P."/>
            <person name="Cantor M.N."/>
            <person name="Hua S.X."/>
        </authorList>
    </citation>
    <scope>NUCLEOTIDE SEQUENCE [LARGE SCALE GENOMIC DNA]</scope>
    <source>
        <strain evidence="1 2">Foug A</strain>
    </source>
</reference>
<accession>A0A0C2ZWG9</accession>
<proteinExistence type="predicted"/>
<reference evidence="2" key="2">
    <citation type="submission" date="2015-01" db="EMBL/GenBank/DDBJ databases">
        <title>Evolutionary Origins and Diversification of the Mycorrhizal Mutualists.</title>
        <authorList>
            <consortium name="DOE Joint Genome Institute"/>
            <consortium name="Mycorrhizal Genomics Consortium"/>
            <person name="Kohler A."/>
            <person name="Kuo A."/>
            <person name="Nagy L.G."/>
            <person name="Floudas D."/>
            <person name="Copeland A."/>
            <person name="Barry K.W."/>
            <person name="Cichocki N."/>
            <person name="Veneault-Fourrey C."/>
            <person name="LaButti K."/>
            <person name="Lindquist E.A."/>
            <person name="Lipzen A."/>
            <person name="Lundell T."/>
            <person name="Morin E."/>
            <person name="Murat C."/>
            <person name="Riley R."/>
            <person name="Ohm R."/>
            <person name="Sun H."/>
            <person name="Tunlid A."/>
            <person name="Henrissat B."/>
            <person name="Grigoriev I.V."/>
            <person name="Hibbett D.S."/>
            <person name="Martin F."/>
        </authorList>
    </citation>
    <scope>NUCLEOTIDE SEQUENCE [LARGE SCALE GENOMIC DNA]</scope>
    <source>
        <strain evidence="2">Foug A</strain>
    </source>
</reference>
<evidence type="ECO:0000313" key="2">
    <source>
        <dbReference type="Proteomes" id="UP000053989"/>
    </source>
</evidence>
<name>A0A0C2ZWG9_9AGAM</name>
<dbReference type="InParanoid" id="A0A0C2ZWG9"/>
<keyword evidence="2" id="KW-1185">Reference proteome</keyword>
<gene>
    <name evidence="1" type="ORF">SCLCIDRAFT_1211809</name>
</gene>
<dbReference type="HOGENOM" id="CLU_3051713_0_0_1"/>
<organism evidence="1 2">
    <name type="scientific">Scleroderma citrinum Foug A</name>
    <dbReference type="NCBI Taxonomy" id="1036808"/>
    <lineage>
        <taxon>Eukaryota</taxon>
        <taxon>Fungi</taxon>
        <taxon>Dikarya</taxon>
        <taxon>Basidiomycota</taxon>
        <taxon>Agaricomycotina</taxon>
        <taxon>Agaricomycetes</taxon>
        <taxon>Agaricomycetidae</taxon>
        <taxon>Boletales</taxon>
        <taxon>Sclerodermatineae</taxon>
        <taxon>Sclerodermataceae</taxon>
        <taxon>Scleroderma</taxon>
    </lineage>
</organism>
<protein>
    <submittedName>
        <fullName evidence="1">Uncharacterized protein</fullName>
    </submittedName>
</protein>